<dbReference type="EMBL" id="CP133612">
    <property type="protein sequence ID" value="WMV12836.1"/>
    <property type="molecule type" value="Genomic_DNA"/>
</dbReference>
<gene>
    <name evidence="4" type="ORF">MTR67_006221</name>
</gene>
<evidence type="ECO:0000313" key="4">
    <source>
        <dbReference type="EMBL" id="WMV12836.1"/>
    </source>
</evidence>
<accession>A0AAF0Q2R3</accession>
<keyword evidence="1" id="KW-0677">Repeat</keyword>
<dbReference type="PANTHER" id="PTHR12696">
    <property type="entry name" value="TIP120"/>
    <property type="match status" value="1"/>
</dbReference>
<dbReference type="InterPro" id="IPR016024">
    <property type="entry name" value="ARM-type_fold"/>
</dbReference>
<keyword evidence="2" id="KW-0833">Ubl conjugation pathway</keyword>
<keyword evidence="3" id="KW-0812">Transmembrane</keyword>
<sequence length="116" mass="12994">MSTEIKCECLDILCDVLQKYGNLMDTDHESLLTSLLPQLSSNQARFRKKSISCIGNLVISFSVFKFSSTFFLYSISLSSKLSDDLLAKATVEVVRLLSYKSSKSEMIRTNIQILGP</sequence>
<keyword evidence="3" id="KW-0472">Membrane</keyword>
<proteinExistence type="predicted"/>
<keyword evidence="5" id="KW-1185">Reference proteome</keyword>
<dbReference type="InterPro" id="IPR011989">
    <property type="entry name" value="ARM-like"/>
</dbReference>
<dbReference type="InterPro" id="IPR039852">
    <property type="entry name" value="CAND1/CAND2"/>
</dbReference>
<dbReference type="Proteomes" id="UP001234989">
    <property type="component" value="Chromosome 1"/>
</dbReference>
<reference evidence="4" key="1">
    <citation type="submission" date="2023-08" db="EMBL/GenBank/DDBJ databases">
        <title>A de novo genome assembly of Solanum verrucosum Schlechtendal, a Mexican diploid species geographically isolated from the other diploid A-genome species in potato relatives.</title>
        <authorList>
            <person name="Hosaka K."/>
        </authorList>
    </citation>
    <scope>NUCLEOTIDE SEQUENCE</scope>
    <source>
        <tissue evidence="4">Young leaves</tissue>
    </source>
</reference>
<dbReference type="SUPFAM" id="SSF48371">
    <property type="entry name" value="ARM repeat"/>
    <property type="match status" value="1"/>
</dbReference>
<dbReference type="Gene3D" id="1.25.10.10">
    <property type="entry name" value="Leucine-rich Repeat Variant"/>
    <property type="match status" value="1"/>
</dbReference>
<evidence type="ECO:0000313" key="5">
    <source>
        <dbReference type="Proteomes" id="UP001234989"/>
    </source>
</evidence>
<evidence type="ECO:0000256" key="2">
    <source>
        <dbReference type="ARBA" id="ARBA00022786"/>
    </source>
</evidence>
<dbReference type="AlphaFoldDB" id="A0AAF0Q2R3"/>
<evidence type="ECO:0000256" key="1">
    <source>
        <dbReference type="ARBA" id="ARBA00022737"/>
    </source>
</evidence>
<feature type="transmembrane region" description="Helical" evidence="3">
    <location>
        <begin position="53"/>
        <end position="75"/>
    </location>
</feature>
<organism evidence="4 5">
    <name type="scientific">Solanum verrucosum</name>
    <dbReference type="NCBI Taxonomy" id="315347"/>
    <lineage>
        <taxon>Eukaryota</taxon>
        <taxon>Viridiplantae</taxon>
        <taxon>Streptophyta</taxon>
        <taxon>Embryophyta</taxon>
        <taxon>Tracheophyta</taxon>
        <taxon>Spermatophyta</taxon>
        <taxon>Magnoliopsida</taxon>
        <taxon>eudicotyledons</taxon>
        <taxon>Gunneridae</taxon>
        <taxon>Pentapetalae</taxon>
        <taxon>asterids</taxon>
        <taxon>lamiids</taxon>
        <taxon>Solanales</taxon>
        <taxon>Solanaceae</taxon>
        <taxon>Solanoideae</taxon>
        <taxon>Solaneae</taxon>
        <taxon>Solanum</taxon>
    </lineage>
</organism>
<keyword evidence="3" id="KW-1133">Transmembrane helix</keyword>
<dbReference type="GO" id="GO:0010265">
    <property type="term" value="P:SCF complex assembly"/>
    <property type="evidence" value="ECO:0007669"/>
    <property type="project" value="InterPro"/>
</dbReference>
<evidence type="ECO:0000256" key="3">
    <source>
        <dbReference type="SAM" id="Phobius"/>
    </source>
</evidence>
<protein>
    <submittedName>
        <fullName evidence="4">Uncharacterized protein</fullName>
    </submittedName>
</protein>
<name>A0AAF0Q2R3_SOLVR</name>